<dbReference type="InterPro" id="IPR027417">
    <property type="entry name" value="P-loop_NTPase"/>
</dbReference>
<protein>
    <recommendedName>
        <fullName evidence="3">NACHT domain-containing protein</fullName>
    </recommendedName>
</protein>
<dbReference type="Pfam" id="PF24883">
    <property type="entry name" value="NPHP3_N"/>
    <property type="match status" value="1"/>
</dbReference>
<sequence>MSAILRKRPPSTGDTPSESSGSKRQRFVDVVKTILDLAKESSDAFPPLKSCLGGISALIKLYEEYADVKDQLKDLVPWLEKLMATLAKVNPDDDSEEIQRRSELARCLEDIGKRSAALAEKGKVSRLLDRKRDLGKVVGLVEELRRAILMYQVTQQQSIHNQIAHLTQITGNLKASFDAVLKLRQTSPQPRIDSVLTRLNLLDVKGNVAGNDDEGKRQRALFEAFEGISDRLQLLSERYSTEKGGDTSDACDLADDLRDVIAEYQLAQQNAIFKQSCKLIDAAEFSVLNSCRRASGADFRHGDRRGCLKGTRSTILDEIELWSGDFDMPPVYWLNGLAGTGKSTIAQTIAEYIFADGRLGASFFCSRDFNDRRSLHYIFPTIAFQLAQKYPQFRSILVPLLQSNPDIGFESLYNQMKTLIAEPLSSAIISTVVVIDALDECVDNDPQSAILSVMGRLVGEIPTIKFFITGRPEPRIQSGFRLGLLRPLTDVFVLHDVEPKIINTDIRLFLKHGLSAITKRRNIKQDDWPTDNHLDLLSERAAGLFVYAVATLKFLDHGFASPVKQLDVIIKAPGSTVHEGKAKIQPTTTLDSLYLSCFQGAFDEMSSEDDETVRSVVGMVVLAMDPLPPSAIAILVNLGSQEVMDLLQLIQSLLKLPEDLDSPVLPFHKSFPDFITDPLRCPNERFYISPRTGHLKIVLSCLELMNISLQQDPLSLPDYALNSEVKDLEARVDSQLSVALQYACKFWHSHLSEARDDISAIVSALQTFLQERFLAWLEVLSVLNSAKVAVAALETLMDWLQKVAKDYQLLNTARDYFQFATSFFDVIHVSATHIYHSALELSPLSSTVRKLYYTRRPHPSPRVVTGVPDSWQPSIASVSTSHSFHLSSTWSPCGQVVAIVSEKAVEIRDALALKLLSTFKLPEGATRFRQGLAYSPDACFLAGCSNTAIIIWDVQTGGVVKTIDFGVPGDCLQLAWSLNGEKIAILLQVSATQAVHIYKVSSSAIQSSSPVQPALHVQIWAHNESFRMMAMSRDIFAGISTVNIFEVGSTLVKVEPSTFQSSHSLEVFSPSTNRISATGKGSGGNKLLILDIHNSKVLLQETIVGFMRCHFSPDGSLFVASTRDCFIIWRYTSGHYTQWKKLKQSGLTFQFSPTSSSILGNSGSLLHIFHLDYSPTSLPPGSVTGTQSQQLDAFSLSGTYIATAHQHESTITITNLHSQNPFTCQFIDTGLKILAMVLTGKVLLVKGPETVVAWLLTEEGVVDGIVNSRRANQKDSLWKKTLVSYTSFFARIVGQEDHSNEPNFTTFIVKDTAAVLRHNDYNLCVYHIHTGEILGQDKEPLGKEYCLHRPHKKDDCKLYRHDSAGGNFGIPGGGWPVAQSALQEGWIKDPEGKHRLWLYPNWRSSADEVDWLYNASTLRLRNSSQVVIVKF</sequence>
<gene>
    <name evidence="4" type="ORF">BJ322DRAFT_1168043</name>
</gene>
<keyword evidence="1" id="KW-0677">Repeat</keyword>
<comment type="caution">
    <text evidence="4">The sequence shown here is derived from an EMBL/GenBank/DDBJ whole genome shotgun (WGS) entry which is preliminary data.</text>
</comment>
<dbReference type="InterPro" id="IPR059179">
    <property type="entry name" value="MLKL-like_MCAfunc"/>
</dbReference>
<name>A0A9P6H5F5_9AGAM</name>
<proteinExistence type="predicted"/>
<dbReference type="InterPro" id="IPR056884">
    <property type="entry name" value="NPHP3-like_N"/>
</dbReference>
<accession>A0A9P6H5F5</accession>
<dbReference type="SUPFAM" id="SSF82171">
    <property type="entry name" value="DPP6 N-terminal domain-like"/>
    <property type="match status" value="1"/>
</dbReference>
<dbReference type="PANTHER" id="PTHR10039">
    <property type="entry name" value="AMELOGENIN"/>
    <property type="match status" value="1"/>
</dbReference>
<evidence type="ECO:0000256" key="2">
    <source>
        <dbReference type="SAM" id="MobiDB-lite"/>
    </source>
</evidence>
<reference evidence="4" key="1">
    <citation type="journal article" date="2020" name="Nat. Commun.">
        <title>Large-scale genome sequencing of mycorrhizal fungi provides insights into the early evolution of symbiotic traits.</title>
        <authorList>
            <person name="Miyauchi S."/>
            <person name="Kiss E."/>
            <person name="Kuo A."/>
            <person name="Drula E."/>
            <person name="Kohler A."/>
            <person name="Sanchez-Garcia M."/>
            <person name="Morin E."/>
            <person name="Andreopoulos B."/>
            <person name="Barry K.W."/>
            <person name="Bonito G."/>
            <person name="Buee M."/>
            <person name="Carver A."/>
            <person name="Chen C."/>
            <person name="Cichocki N."/>
            <person name="Clum A."/>
            <person name="Culley D."/>
            <person name="Crous P.W."/>
            <person name="Fauchery L."/>
            <person name="Girlanda M."/>
            <person name="Hayes R.D."/>
            <person name="Keri Z."/>
            <person name="LaButti K."/>
            <person name="Lipzen A."/>
            <person name="Lombard V."/>
            <person name="Magnuson J."/>
            <person name="Maillard F."/>
            <person name="Murat C."/>
            <person name="Nolan M."/>
            <person name="Ohm R.A."/>
            <person name="Pangilinan J."/>
            <person name="Pereira M.F."/>
            <person name="Perotto S."/>
            <person name="Peter M."/>
            <person name="Pfister S."/>
            <person name="Riley R."/>
            <person name="Sitrit Y."/>
            <person name="Stielow J.B."/>
            <person name="Szollosi G."/>
            <person name="Zifcakova L."/>
            <person name="Stursova M."/>
            <person name="Spatafora J.W."/>
            <person name="Tedersoo L."/>
            <person name="Vaario L.M."/>
            <person name="Yamada A."/>
            <person name="Yan M."/>
            <person name="Wang P."/>
            <person name="Xu J."/>
            <person name="Bruns T."/>
            <person name="Baldrian P."/>
            <person name="Vilgalys R."/>
            <person name="Dunand C."/>
            <person name="Henrissat B."/>
            <person name="Grigoriev I.V."/>
            <person name="Hibbett D."/>
            <person name="Nagy L.G."/>
            <person name="Martin F.M."/>
        </authorList>
    </citation>
    <scope>NUCLEOTIDE SEQUENCE</scope>
    <source>
        <strain evidence="4">UH-Tt-Lm1</strain>
    </source>
</reference>
<evidence type="ECO:0000313" key="5">
    <source>
        <dbReference type="Proteomes" id="UP000736335"/>
    </source>
</evidence>
<dbReference type="InterPro" id="IPR007111">
    <property type="entry name" value="NACHT_NTPase"/>
</dbReference>
<dbReference type="InterPro" id="IPR015943">
    <property type="entry name" value="WD40/YVTN_repeat-like_dom_sf"/>
</dbReference>
<evidence type="ECO:0000259" key="3">
    <source>
        <dbReference type="PROSITE" id="PS50837"/>
    </source>
</evidence>
<keyword evidence="5" id="KW-1185">Reference proteome</keyword>
<dbReference type="Gene3D" id="2.130.10.10">
    <property type="entry name" value="YVTN repeat-like/Quinoprotein amine dehydrogenase"/>
    <property type="match status" value="2"/>
</dbReference>
<dbReference type="Gene3D" id="3.40.50.300">
    <property type="entry name" value="P-loop containing nucleotide triphosphate hydrolases"/>
    <property type="match status" value="1"/>
</dbReference>
<organism evidence="4 5">
    <name type="scientific">Thelephora terrestris</name>
    <dbReference type="NCBI Taxonomy" id="56493"/>
    <lineage>
        <taxon>Eukaryota</taxon>
        <taxon>Fungi</taxon>
        <taxon>Dikarya</taxon>
        <taxon>Basidiomycota</taxon>
        <taxon>Agaricomycotina</taxon>
        <taxon>Agaricomycetes</taxon>
        <taxon>Thelephorales</taxon>
        <taxon>Thelephoraceae</taxon>
        <taxon>Thelephora</taxon>
    </lineage>
</organism>
<dbReference type="OrthoDB" id="1658288at2759"/>
<dbReference type="EMBL" id="WIUZ02000019">
    <property type="protein sequence ID" value="KAF9779629.1"/>
    <property type="molecule type" value="Genomic_DNA"/>
</dbReference>
<dbReference type="CDD" id="cd21037">
    <property type="entry name" value="MLKL_NTD"/>
    <property type="match status" value="1"/>
</dbReference>
<dbReference type="PANTHER" id="PTHR10039:SF17">
    <property type="entry name" value="FUNGAL STAND N-TERMINAL GOODBYE DOMAIN-CONTAINING PROTEIN-RELATED"/>
    <property type="match status" value="1"/>
</dbReference>
<dbReference type="PROSITE" id="PS50837">
    <property type="entry name" value="NACHT"/>
    <property type="match status" value="1"/>
</dbReference>
<feature type="compositionally biased region" description="Polar residues" evidence="2">
    <location>
        <begin position="12"/>
        <end position="22"/>
    </location>
</feature>
<evidence type="ECO:0000313" key="4">
    <source>
        <dbReference type="EMBL" id="KAF9779629.1"/>
    </source>
</evidence>
<dbReference type="SUPFAM" id="SSF52540">
    <property type="entry name" value="P-loop containing nucleoside triphosphate hydrolases"/>
    <property type="match status" value="1"/>
</dbReference>
<dbReference type="Proteomes" id="UP000736335">
    <property type="component" value="Unassembled WGS sequence"/>
</dbReference>
<evidence type="ECO:0000256" key="1">
    <source>
        <dbReference type="ARBA" id="ARBA00022737"/>
    </source>
</evidence>
<feature type="region of interest" description="Disordered" evidence="2">
    <location>
        <begin position="1"/>
        <end position="24"/>
    </location>
</feature>
<reference evidence="4" key="2">
    <citation type="submission" date="2020-11" db="EMBL/GenBank/DDBJ databases">
        <authorList>
            <consortium name="DOE Joint Genome Institute"/>
            <person name="Kuo A."/>
            <person name="Miyauchi S."/>
            <person name="Kiss E."/>
            <person name="Drula E."/>
            <person name="Kohler A."/>
            <person name="Sanchez-Garcia M."/>
            <person name="Andreopoulos B."/>
            <person name="Barry K.W."/>
            <person name="Bonito G."/>
            <person name="Buee M."/>
            <person name="Carver A."/>
            <person name="Chen C."/>
            <person name="Cichocki N."/>
            <person name="Clum A."/>
            <person name="Culley D."/>
            <person name="Crous P.W."/>
            <person name="Fauchery L."/>
            <person name="Girlanda M."/>
            <person name="Hayes R."/>
            <person name="Keri Z."/>
            <person name="Labutti K."/>
            <person name="Lipzen A."/>
            <person name="Lombard V."/>
            <person name="Magnuson J."/>
            <person name="Maillard F."/>
            <person name="Morin E."/>
            <person name="Murat C."/>
            <person name="Nolan M."/>
            <person name="Ohm R."/>
            <person name="Pangilinan J."/>
            <person name="Pereira M."/>
            <person name="Perotto S."/>
            <person name="Peter M."/>
            <person name="Riley R."/>
            <person name="Sitrit Y."/>
            <person name="Stielow B."/>
            <person name="Szollosi G."/>
            <person name="Zifcakova L."/>
            <person name="Stursova M."/>
            <person name="Spatafora J.W."/>
            <person name="Tedersoo L."/>
            <person name="Vaario L.-M."/>
            <person name="Yamada A."/>
            <person name="Yan M."/>
            <person name="Wang P."/>
            <person name="Xu J."/>
            <person name="Bruns T."/>
            <person name="Baldrian P."/>
            <person name="Vilgalys R."/>
            <person name="Henrissat B."/>
            <person name="Grigoriev I.V."/>
            <person name="Hibbett D."/>
            <person name="Nagy L.G."/>
            <person name="Martin F.M."/>
        </authorList>
    </citation>
    <scope>NUCLEOTIDE SEQUENCE</scope>
    <source>
        <strain evidence="4">UH-Tt-Lm1</strain>
    </source>
</reference>
<feature type="domain" description="NACHT" evidence="3">
    <location>
        <begin position="330"/>
        <end position="472"/>
    </location>
</feature>